<feature type="compositionally biased region" description="Basic and acidic residues" evidence="1">
    <location>
        <begin position="13"/>
        <end position="26"/>
    </location>
</feature>
<name>A0ABS4YNM4_9MICO</name>
<dbReference type="EMBL" id="JAGIOC010000001">
    <property type="protein sequence ID" value="MBP2410007.1"/>
    <property type="molecule type" value="Genomic_DNA"/>
</dbReference>
<gene>
    <name evidence="2" type="ORF">JOF44_002910</name>
</gene>
<reference evidence="2 3" key="1">
    <citation type="submission" date="2021-03" db="EMBL/GenBank/DDBJ databases">
        <title>Sequencing the genomes of 1000 actinobacteria strains.</title>
        <authorList>
            <person name="Klenk H.-P."/>
        </authorList>
    </citation>
    <scope>NUCLEOTIDE SEQUENCE [LARGE SCALE GENOMIC DNA]</scope>
    <source>
        <strain evidence="2 3">DSM 14564</strain>
    </source>
</reference>
<dbReference type="RefSeq" id="WP_209896286.1">
    <property type="nucleotide sequence ID" value="NZ_BAAAJV010000041.1"/>
</dbReference>
<feature type="region of interest" description="Disordered" evidence="1">
    <location>
        <begin position="44"/>
        <end position="69"/>
    </location>
</feature>
<dbReference type="Proteomes" id="UP000698222">
    <property type="component" value="Unassembled WGS sequence"/>
</dbReference>
<comment type="caution">
    <text evidence="2">The sequence shown here is derived from an EMBL/GenBank/DDBJ whole genome shotgun (WGS) entry which is preliminary data.</text>
</comment>
<protein>
    <submittedName>
        <fullName evidence="2">Uncharacterized protein</fullName>
    </submittedName>
</protein>
<proteinExistence type="predicted"/>
<evidence type="ECO:0000313" key="2">
    <source>
        <dbReference type="EMBL" id="MBP2410007.1"/>
    </source>
</evidence>
<evidence type="ECO:0000256" key="1">
    <source>
        <dbReference type="SAM" id="MobiDB-lite"/>
    </source>
</evidence>
<evidence type="ECO:0000313" key="3">
    <source>
        <dbReference type="Proteomes" id="UP000698222"/>
    </source>
</evidence>
<accession>A0ABS4YNM4</accession>
<keyword evidence="3" id="KW-1185">Reference proteome</keyword>
<sequence>MRHEGHGAGSPTARRDDLEAIGGRRPEPGMIAWFELTDVGREALGPTSLQPMPPGMSGYHSPGVVGGFR</sequence>
<organism evidence="2 3">
    <name type="scientific">Brachybacterium fresconis</name>
    <dbReference type="NCBI Taxonomy" id="173363"/>
    <lineage>
        <taxon>Bacteria</taxon>
        <taxon>Bacillati</taxon>
        <taxon>Actinomycetota</taxon>
        <taxon>Actinomycetes</taxon>
        <taxon>Micrococcales</taxon>
        <taxon>Dermabacteraceae</taxon>
        <taxon>Brachybacterium</taxon>
    </lineage>
</organism>
<feature type="region of interest" description="Disordered" evidence="1">
    <location>
        <begin position="1"/>
        <end position="26"/>
    </location>
</feature>